<reference evidence="2 3" key="1">
    <citation type="journal article" date="2022" name="Int. J. Syst. Evol. Microbiol.">
        <title>Pseudomonas fitomaticsae sp. nov., isolated at Marimurtra Botanical Garden in Blanes, Catalonia, Spain.</title>
        <authorList>
            <person name="Atanasov K.E."/>
            <person name="Galbis D.M."/>
            <person name="Cornado D."/>
            <person name="Serpico A."/>
            <person name="Sanchez G."/>
            <person name="Bosch M."/>
            <person name="Ferrer A."/>
            <person name="Altabella T."/>
        </authorList>
    </citation>
    <scope>NUCLEOTIDE SEQUENCE [LARGE SCALE GENOMIC DNA]</scope>
    <source>
        <strain evidence="2 3">FIT81</strain>
    </source>
</reference>
<keyword evidence="3" id="KW-1185">Reference proteome</keyword>
<proteinExistence type="predicted"/>
<feature type="chain" id="PRO_5046721352" evidence="1">
    <location>
        <begin position="26"/>
        <end position="46"/>
    </location>
</feature>
<name>A0ABY3PZ62_9PSED</name>
<evidence type="ECO:0000313" key="3">
    <source>
        <dbReference type="Proteomes" id="UP001162907"/>
    </source>
</evidence>
<organism evidence="2 3">
    <name type="scientific">Pseudomonas fitomaticsae</name>
    <dbReference type="NCBI Taxonomy" id="2837969"/>
    <lineage>
        <taxon>Bacteria</taxon>
        <taxon>Pseudomonadati</taxon>
        <taxon>Pseudomonadota</taxon>
        <taxon>Gammaproteobacteria</taxon>
        <taxon>Pseudomonadales</taxon>
        <taxon>Pseudomonadaceae</taxon>
        <taxon>Pseudomonas</taxon>
    </lineage>
</organism>
<accession>A0ABY3PZ62</accession>
<protein>
    <submittedName>
        <fullName evidence="2">Uncharacterized protein</fullName>
    </submittedName>
</protein>
<keyword evidence="1" id="KW-0732">Signal</keyword>
<gene>
    <name evidence="2" type="ORF">KJY40_24810</name>
</gene>
<evidence type="ECO:0000313" key="2">
    <source>
        <dbReference type="EMBL" id="UFP99218.1"/>
    </source>
</evidence>
<dbReference type="Proteomes" id="UP001162907">
    <property type="component" value="Chromosome"/>
</dbReference>
<dbReference type="RefSeq" id="WP_230733366.1">
    <property type="nucleotide sequence ID" value="NZ_CP075567.1"/>
</dbReference>
<feature type="signal peptide" evidence="1">
    <location>
        <begin position="1"/>
        <end position="25"/>
    </location>
</feature>
<evidence type="ECO:0000256" key="1">
    <source>
        <dbReference type="SAM" id="SignalP"/>
    </source>
</evidence>
<sequence length="46" mass="5238">MPAFTLAFRLLCATTLAVVMTPAYADDWEETLEEAWKSYRVVKALD</sequence>
<dbReference type="EMBL" id="CP075567">
    <property type="protein sequence ID" value="UFP99218.1"/>
    <property type="molecule type" value="Genomic_DNA"/>
</dbReference>